<gene>
    <name evidence="1" type="ORF">M9H77_18484</name>
</gene>
<dbReference type="Proteomes" id="UP001060085">
    <property type="component" value="Linkage Group LG04"/>
</dbReference>
<organism evidence="1 2">
    <name type="scientific">Catharanthus roseus</name>
    <name type="common">Madagascar periwinkle</name>
    <name type="synonym">Vinca rosea</name>
    <dbReference type="NCBI Taxonomy" id="4058"/>
    <lineage>
        <taxon>Eukaryota</taxon>
        <taxon>Viridiplantae</taxon>
        <taxon>Streptophyta</taxon>
        <taxon>Embryophyta</taxon>
        <taxon>Tracheophyta</taxon>
        <taxon>Spermatophyta</taxon>
        <taxon>Magnoliopsida</taxon>
        <taxon>eudicotyledons</taxon>
        <taxon>Gunneridae</taxon>
        <taxon>Pentapetalae</taxon>
        <taxon>asterids</taxon>
        <taxon>lamiids</taxon>
        <taxon>Gentianales</taxon>
        <taxon>Apocynaceae</taxon>
        <taxon>Rauvolfioideae</taxon>
        <taxon>Vinceae</taxon>
        <taxon>Catharanthinae</taxon>
        <taxon>Catharanthus</taxon>
    </lineage>
</organism>
<keyword evidence="2" id="KW-1185">Reference proteome</keyword>
<sequence length="93" mass="10708">MPVQNSYPFHEGGYQGRPQVTSGRRGGLGGRGYHRTQEEFPRHEAWYEDNLYEDYGDNPNVGQAYHGALDKIKWKIPSFKGESDPNMFLETSR</sequence>
<dbReference type="EMBL" id="CM044704">
    <property type="protein sequence ID" value="KAI5668631.1"/>
    <property type="molecule type" value="Genomic_DNA"/>
</dbReference>
<name>A0ACC0B7L6_CATRO</name>
<evidence type="ECO:0000313" key="1">
    <source>
        <dbReference type="EMBL" id="KAI5668631.1"/>
    </source>
</evidence>
<protein>
    <submittedName>
        <fullName evidence="1">Uncharacterized protein</fullName>
    </submittedName>
</protein>
<reference evidence="2" key="1">
    <citation type="journal article" date="2023" name="Nat. Plants">
        <title>Single-cell RNA sequencing provides a high-resolution roadmap for understanding the multicellular compartmentation of specialized metabolism.</title>
        <authorList>
            <person name="Sun S."/>
            <person name="Shen X."/>
            <person name="Li Y."/>
            <person name="Li Y."/>
            <person name="Wang S."/>
            <person name="Li R."/>
            <person name="Zhang H."/>
            <person name="Shen G."/>
            <person name="Guo B."/>
            <person name="Wei J."/>
            <person name="Xu J."/>
            <person name="St-Pierre B."/>
            <person name="Chen S."/>
            <person name="Sun C."/>
        </authorList>
    </citation>
    <scope>NUCLEOTIDE SEQUENCE [LARGE SCALE GENOMIC DNA]</scope>
</reference>
<proteinExistence type="predicted"/>
<comment type="caution">
    <text evidence="1">The sequence shown here is derived from an EMBL/GenBank/DDBJ whole genome shotgun (WGS) entry which is preliminary data.</text>
</comment>
<evidence type="ECO:0000313" key="2">
    <source>
        <dbReference type="Proteomes" id="UP001060085"/>
    </source>
</evidence>
<accession>A0ACC0B7L6</accession>